<name>A0A0G1ZHQ5_9BACT</name>
<protein>
    <recommendedName>
        <fullName evidence="4">Polyhydroxyalkanoic acid system protein</fullName>
    </recommendedName>
</protein>
<dbReference type="AlphaFoldDB" id="A0A0G1ZHQ5"/>
<dbReference type="Pfam" id="PF09650">
    <property type="entry name" value="PHA_gran_rgn"/>
    <property type="match status" value="1"/>
</dbReference>
<proteinExistence type="predicted"/>
<evidence type="ECO:0008006" key="4">
    <source>
        <dbReference type="Google" id="ProtNLM"/>
    </source>
</evidence>
<feature type="compositionally biased region" description="Basic and acidic residues" evidence="1">
    <location>
        <begin position="23"/>
        <end position="35"/>
    </location>
</feature>
<comment type="caution">
    <text evidence="2">The sequence shown here is derived from an EMBL/GenBank/DDBJ whole genome shotgun (WGS) entry which is preliminary data.</text>
</comment>
<evidence type="ECO:0000256" key="1">
    <source>
        <dbReference type="SAM" id="MobiDB-lite"/>
    </source>
</evidence>
<dbReference type="InterPro" id="IPR013433">
    <property type="entry name" value="PHA_gran_rgn"/>
</dbReference>
<evidence type="ECO:0000313" key="2">
    <source>
        <dbReference type="EMBL" id="KKW27482.1"/>
    </source>
</evidence>
<accession>A0A0G1ZHQ5</accession>
<gene>
    <name evidence="2" type="ORF">UY70_C0013G0014</name>
</gene>
<reference evidence="2 3" key="1">
    <citation type="journal article" date="2015" name="Nature">
        <title>rRNA introns, odd ribosomes, and small enigmatic genomes across a large radiation of phyla.</title>
        <authorList>
            <person name="Brown C.T."/>
            <person name="Hug L.A."/>
            <person name="Thomas B.C."/>
            <person name="Sharon I."/>
            <person name="Castelle C.J."/>
            <person name="Singh A."/>
            <person name="Wilkins M.J."/>
            <person name="Williams K.H."/>
            <person name="Banfield J.F."/>
        </authorList>
    </citation>
    <scope>NUCLEOTIDE SEQUENCE [LARGE SCALE GENOMIC DNA]</scope>
</reference>
<feature type="region of interest" description="Disordered" evidence="1">
    <location>
        <begin position="23"/>
        <end position="47"/>
    </location>
</feature>
<dbReference type="Proteomes" id="UP000034185">
    <property type="component" value="Unassembled WGS sequence"/>
</dbReference>
<sequence>MQIKFPHKFSRQEAVMRVKYALDEARPTSTRDESTRGGPKPGDEATIDEERWDGDTLHFAFTAQGQHISGSLEVKDKEFELNATLPLMLRLFEGQIQKAIEQQAAQMLG</sequence>
<evidence type="ECO:0000313" key="3">
    <source>
        <dbReference type="Proteomes" id="UP000034185"/>
    </source>
</evidence>
<dbReference type="EMBL" id="LCRA01000013">
    <property type="protein sequence ID" value="KKW27482.1"/>
    <property type="molecule type" value="Genomic_DNA"/>
</dbReference>
<organism evidence="2 3">
    <name type="scientific">Candidatus Kaiserbacteria bacterium GW2011_GWB1_52_6</name>
    <dbReference type="NCBI Taxonomy" id="1618674"/>
    <lineage>
        <taxon>Bacteria</taxon>
        <taxon>Candidatus Kaiseribacteriota</taxon>
    </lineage>
</organism>